<sequence>SCGTAALFSVSLVEQTSSPVPTVVVHTASFMTLQTEHAAPTPVSNAVRRKWQYCHRPPLGSEKHLDDNCRLSEYRRLKTKILDLHDKRYMGSNIHGAHKDNMAARKHLVDLMFKRFDADNNGQIDASELSQVIKQERLSKDVSEAHYVYLLTLPDDQKVSVTTVTVGQSAVLTCAIAGERRPPILWKRNHQYLTSLNLADIN</sequence>
<accession>A0ACB9WYS2</accession>
<feature type="non-terminal residue" evidence="1">
    <location>
        <position position="1"/>
    </location>
</feature>
<evidence type="ECO:0000313" key="1">
    <source>
        <dbReference type="EMBL" id="KAI4819231.1"/>
    </source>
</evidence>
<organism evidence="1 2">
    <name type="scientific">Chaenocephalus aceratus</name>
    <name type="common">Blackfin icefish</name>
    <name type="synonym">Chaenichthys aceratus</name>
    <dbReference type="NCBI Taxonomy" id="36190"/>
    <lineage>
        <taxon>Eukaryota</taxon>
        <taxon>Metazoa</taxon>
        <taxon>Chordata</taxon>
        <taxon>Craniata</taxon>
        <taxon>Vertebrata</taxon>
        <taxon>Euteleostomi</taxon>
        <taxon>Actinopterygii</taxon>
        <taxon>Neopterygii</taxon>
        <taxon>Teleostei</taxon>
        <taxon>Neoteleostei</taxon>
        <taxon>Acanthomorphata</taxon>
        <taxon>Eupercaria</taxon>
        <taxon>Perciformes</taxon>
        <taxon>Notothenioidei</taxon>
        <taxon>Channichthyidae</taxon>
        <taxon>Chaenocephalus</taxon>
    </lineage>
</organism>
<keyword evidence="2" id="KW-1185">Reference proteome</keyword>
<evidence type="ECO:0000313" key="2">
    <source>
        <dbReference type="Proteomes" id="UP001057452"/>
    </source>
</evidence>
<dbReference type="Proteomes" id="UP001057452">
    <property type="component" value="Chromosome 10"/>
</dbReference>
<reference evidence="1" key="1">
    <citation type="submission" date="2022-05" db="EMBL/GenBank/DDBJ databases">
        <title>Chromosome-level genome of Chaenocephalus aceratus.</title>
        <authorList>
            <person name="Park H."/>
        </authorList>
    </citation>
    <scope>NUCLEOTIDE SEQUENCE</scope>
    <source>
        <strain evidence="1">KU_202001</strain>
    </source>
</reference>
<proteinExistence type="predicted"/>
<protein>
    <submittedName>
        <fullName evidence="1">Uncharacterized protein</fullName>
    </submittedName>
</protein>
<gene>
    <name evidence="1" type="ORF">KUCAC02_004487</name>
</gene>
<feature type="non-terminal residue" evidence="1">
    <location>
        <position position="202"/>
    </location>
</feature>
<name>A0ACB9WYS2_CHAAC</name>
<comment type="caution">
    <text evidence="1">The sequence shown here is derived from an EMBL/GenBank/DDBJ whole genome shotgun (WGS) entry which is preliminary data.</text>
</comment>
<dbReference type="EMBL" id="CM043794">
    <property type="protein sequence ID" value="KAI4819231.1"/>
    <property type="molecule type" value="Genomic_DNA"/>
</dbReference>